<name>Q6CVP0_KLULA</name>
<feature type="compositionally biased region" description="Basic and acidic residues" evidence="3">
    <location>
        <begin position="429"/>
        <end position="441"/>
    </location>
</feature>
<dbReference type="InterPro" id="IPR000504">
    <property type="entry name" value="RRM_dom"/>
</dbReference>
<dbReference type="PANTHER" id="PTHR23236">
    <property type="entry name" value="EUKARYOTIC TRANSLATION INITIATION FACTOR 4B/4H"/>
    <property type="match status" value="1"/>
</dbReference>
<organism evidence="5 6">
    <name type="scientific">Kluyveromyces lactis (strain ATCC 8585 / CBS 2359 / DSM 70799 / NBRC 1267 / NRRL Y-1140 / WM37)</name>
    <name type="common">Yeast</name>
    <name type="synonym">Candida sphaerica</name>
    <dbReference type="NCBI Taxonomy" id="284590"/>
    <lineage>
        <taxon>Eukaryota</taxon>
        <taxon>Fungi</taxon>
        <taxon>Dikarya</taxon>
        <taxon>Ascomycota</taxon>
        <taxon>Saccharomycotina</taxon>
        <taxon>Saccharomycetes</taxon>
        <taxon>Saccharomycetales</taxon>
        <taxon>Saccharomycetaceae</taxon>
        <taxon>Kluyveromyces</taxon>
    </lineage>
</organism>
<dbReference type="PANTHER" id="PTHR23236:SF11">
    <property type="entry name" value="EUKARYOTIC TRANSLATION INITIATION FACTOR 4H"/>
    <property type="match status" value="1"/>
</dbReference>
<feature type="compositionally biased region" description="Basic and acidic residues" evidence="3">
    <location>
        <begin position="285"/>
        <end position="296"/>
    </location>
</feature>
<dbReference type="HOGENOM" id="CLU_045870_0_0_1"/>
<feature type="compositionally biased region" description="Acidic residues" evidence="3">
    <location>
        <begin position="447"/>
        <end position="460"/>
    </location>
</feature>
<feature type="region of interest" description="Disordered" evidence="3">
    <location>
        <begin position="176"/>
        <end position="460"/>
    </location>
</feature>
<evidence type="ECO:0000256" key="2">
    <source>
        <dbReference type="PROSITE-ProRule" id="PRU00176"/>
    </source>
</evidence>
<protein>
    <submittedName>
        <fullName evidence="5">KLLA0B10560p</fullName>
    </submittedName>
</protein>
<dbReference type="InterPro" id="IPR012677">
    <property type="entry name" value="Nucleotide-bd_a/b_plait_sf"/>
</dbReference>
<dbReference type="KEGG" id="kla:KLLA0_B10560g"/>
<dbReference type="OMA" id="WDSARGS"/>
<feature type="compositionally biased region" description="Basic and acidic residues" evidence="3">
    <location>
        <begin position="259"/>
        <end position="273"/>
    </location>
</feature>
<accession>Q6CVP0</accession>
<dbReference type="Pfam" id="PF00076">
    <property type="entry name" value="RRM_1"/>
    <property type="match status" value="1"/>
</dbReference>
<dbReference type="GO" id="GO:0003723">
    <property type="term" value="F:RNA binding"/>
    <property type="evidence" value="ECO:0007669"/>
    <property type="project" value="UniProtKB-UniRule"/>
</dbReference>
<dbReference type="SMART" id="SM00360">
    <property type="entry name" value="RRM"/>
    <property type="match status" value="1"/>
</dbReference>
<keyword evidence="6" id="KW-1185">Reference proteome</keyword>
<dbReference type="PROSITE" id="PS50102">
    <property type="entry name" value="RRM"/>
    <property type="match status" value="1"/>
</dbReference>
<dbReference type="Proteomes" id="UP000000598">
    <property type="component" value="Chromosome B"/>
</dbReference>
<feature type="domain" description="RRM" evidence="4">
    <location>
        <begin position="90"/>
        <end position="171"/>
    </location>
</feature>
<evidence type="ECO:0000259" key="4">
    <source>
        <dbReference type="PROSITE" id="PS50102"/>
    </source>
</evidence>
<sequence length="460" mass="51840">MAPPKKNAIKMDLSSFLEDETFNESWTADEVDLNNISIPIQNVAATNTISLDDFSRSTAKGSGNRFGGGKLDPALRKEREEYPIPDFPPFKAIINNIPWDITEIGIQQWVEDGLNKEGAVLEVMAPRHPDNDRLKGMAFVTFNERSDLEKALTFSSSKLNDRTVYVSVAAPRSNYGGRSNFDDMDWSGARGSNFREGGREAGPEPDWSAARGSNFRESRTREAGLEPDWSSARGSNFREPREPREPVPEPDWSSARGSHFREAREPREPREPVAEPDWTSARGSHFKEAREPREAVPEPDWSSARGSHFKESKPRAPEPDWSSARGSHFRDQKPRSPEPDWSDARGSHFKESKQRGPDIDWSAARGTKFGRQSESTPAPKKSYSRKENAQQQKPEETPKVVKSAFAVLSTEDDDEDEDETEQDQNQEQKTADDVEVLEKSTKGLSIDQDDNEEWETVGKK</sequence>
<feature type="compositionally biased region" description="Acidic residues" evidence="3">
    <location>
        <begin position="410"/>
        <end position="424"/>
    </location>
</feature>
<feature type="compositionally biased region" description="Basic and acidic residues" evidence="3">
    <location>
        <begin position="214"/>
        <end position="224"/>
    </location>
</feature>
<dbReference type="EMBL" id="CR382122">
    <property type="protein sequence ID" value="CAH02392.1"/>
    <property type="molecule type" value="Genomic_DNA"/>
</dbReference>
<dbReference type="InParanoid" id="Q6CVP0"/>
<proteinExistence type="predicted"/>
<feature type="compositionally biased region" description="Basic and acidic residues" evidence="3">
    <location>
        <begin position="236"/>
        <end position="247"/>
    </location>
</feature>
<dbReference type="STRING" id="284590.Q6CVP0"/>
<dbReference type="eggNOG" id="KOG0118">
    <property type="taxonomic scope" value="Eukaryota"/>
</dbReference>
<dbReference type="GO" id="GO:0005730">
    <property type="term" value="C:nucleolus"/>
    <property type="evidence" value="ECO:0007669"/>
    <property type="project" value="TreeGrafter"/>
</dbReference>
<dbReference type="SUPFAM" id="SSF54928">
    <property type="entry name" value="RNA-binding domain, RBD"/>
    <property type="match status" value="1"/>
</dbReference>
<dbReference type="Gene3D" id="3.30.70.330">
    <property type="match status" value="1"/>
</dbReference>
<feature type="compositionally biased region" description="Basic and acidic residues" evidence="3">
    <location>
        <begin position="328"/>
        <end position="358"/>
    </location>
</feature>
<reference evidence="5 6" key="1">
    <citation type="journal article" date="2004" name="Nature">
        <title>Genome evolution in yeasts.</title>
        <authorList>
            <consortium name="Genolevures"/>
            <person name="Dujon B."/>
            <person name="Sherman D."/>
            <person name="Fischer G."/>
            <person name="Durrens P."/>
            <person name="Casaregola S."/>
            <person name="Lafontaine I."/>
            <person name="de Montigny J."/>
            <person name="Marck C."/>
            <person name="Neuveglise C."/>
            <person name="Talla E."/>
            <person name="Goffard N."/>
            <person name="Frangeul L."/>
            <person name="Aigle M."/>
            <person name="Anthouard V."/>
            <person name="Babour A."/>
            <person name="Barbe V."/>
            <person name="Barnay S."/>
            <person name="Blanchin S."/>
            <person name="Beckerich J.M."/>
            <person name="Beyne E."/>
            <person name="Bleykasten C."/>
            <person name="Boisrame A."/>
            <person name="Boyer J."/>
            <person name="Cattolico L."/>
            <person name="Confanioleri F."/>
            <person name="de Daruvar A."/>
            <person name="Despons L."/>
            <person name="Fabre E."/>
            <person name="Fairhead C."/>
            <person name="Ferry-Dumazet H."/>
            <person name="Groppi A."/>
            <person name="Hantraye F."/>
            <person name="Hennequin C."/>
            <person name="Jauniaux N."/>
            <person name="Joyet P."/>
            <person name="Kachouri R."/>
            <person name="Kerrest A."/>
            <person name="Koszul R."/>
            <person name="Lemaire M."/>
            <person name="Lesur I."/>
            <person name="Ma L."/>
            <person name="Muller H."/>
            <person name="Nicaud J.M."/>
            <person name="Nikolski M."/>
            <person name="Oztas S."/>
            <person name="Ozier-Kalogeropoulos O."/>
            <person name="Pellenz S."/>
            <person name="Potier S."/>
            <person name="Richard G.F."/>
            <person name="Straub M.L."/>
            <person name="Suleau A."/>
            <person name="Swennene D."/>
            <person name="Tekaia F."/>
            <person name="Wesolowski-Louvel M."/>
            <person name="Westhof E."/>
            <person name="Wirth B."/>
            <person name="Zeniou-Meyer M."/>
            <person name="Zivanovic I."/>
            <person name="Bolotin-Fukuhara M."/>
            <person name="Thierry A."/>
            <person name="Bouchier C."/>
            <person name="Caudron B."/>
            <person name="Scarpelli C."/>
            <person name="Gaillardin C."/>
            <person name="Weissenbach J."/>
            <person name="Wincker P."/>
            <person name="Souciet J.L."/>
        </authorList>
    </citation>
    <scope>NUCLEOTIDE SEQUENCE [LARGE SCALE GENOMIC DNA]</scope>
    <source>
        <strain evidence="6">ATCC 8585 / CBS 2359 / DSM 70799 / NBRC 1267 / NRRL Y-1140 / WM37</strain>
    </source>
</reference>
<keyword evidence="1 2" id="KW-0694">RNA-binding</keyword>
<feature type="compositionally biased region" description="Basic and acidic residues" evidence="3">
    <location>
        <begin position="384"/>
        <end position="399"/>
    </location>
</feature>
<gene>
    <name evidence="5" type="ORF">KLLA0_B10560g</name>
</gene>
<evidence type="ECO:0000256" key="3">
    <source>
        <dbReference type="SAM" id="MobiDB-lite"/>
    </source>
</evidence>
<feature type="compositionally biased region" description="Basic and acidic residues" evidence="3">
    <location>
        <begin position="308"/>
        <end position="318"/>
    </location>
</feature>
<dbReference type="PaxDb" id="284590-Q6CVP0"/>
<evidence type="ECO:0000313" key="6">
    <source>
        <dbReference type="Proteomes" id="UP000000598"/>
    </source>
</evidence>
<evidence type="ECO:0000313" key="5">
    <source>
        <dbReference type="EMBL" id="CAH02392.1"/>
    </source>
</evidence>
<dbReference type="AlphaFoldDB" id="Q6CVP0"/>
<dbReference type="InterPro" id="IPR035979">
    <property type="entry name" value="RBD_domain_sf"/>
</dbReference>
<dbReference type="FunCoup" id="Q6CVP0">
    <property type="interactions" value="58"/>
</dbReference>
<evidence type="ECO:0000256" key="1">
    <source>
        <dbReference type="ARBA" id="ARBA00022884"/>
    </source>
</evidence>